<protein>
    <submittedName>
        <fullName evidence="1">Uncharacterized protein</fullName>
    </submittedName>
</protein>
<reference evidence="1" key="1">
    <citation type="journal article" date="2023" name="Nat. Commun.">
        <title>Diploid and tetraploid genomes of Acorus and the evolution of monocots.</title>
        <authorList>
            <person name="Ma L."/>
            <person name="Liu K.W."/>
            <person name="Li Z."/>
            <person name="Hsiao Y.Y."/>
            <person name="Qi Y."/>
            <person name="Fu T."/>
            <person name="Tang G.D."/>
            <person name="Zhang D."/>
            <person name="Sun W.H."/>
            <person name="Liu D.K."/>
            <person name="Li Y."/>
            <person name="Chen G.Z."/>
            <person name="Liu X.D."/>
            <person name="Liao X.Y."/>
            <person name="Jiang Y.T."/>
            <person name="Yu X."/>
            <person name="Hao Y."/>
            <person name="Huang J."/>
            <person name="Zhao X.W."/>
            <person name="Ke S."/>
            <person name="Chen Y.Y."/>
            <person name="Wu W.L."/>
            <person name="Hsu J.L."/>
            <person name="Lin Y.F."/>
            <person name="Huang M.D."/>
            <person name="Li C.Y."/>
            <person name="Huang L."/>
            <person name="Wang Z.W."/>
            <person name="Zhao X."/>
            <person name="Zhong W.Y."/>
            <person name="Peng D.H."/>
            <person name="Ahmad S."/>
            <person name="Lan S."/>
            <person name="Zhang J.S."/>
            <person name="Tsai W.C."/>
            <person name="Van de Peer Y."/>
            <person name="Liu Z.J."/>
        </authorList>
    </citation>
    <scope>NUCLEOTIDE SEQUENCE</scope>
    <source>
        <strain evidence="1">CP</strain>
    </source>
</reference>
<evidence type="ECO:0000313" key="2">
    <source>
        <dbReference type="Proteomes" id="UP001180020"/>
    </source>
</evidence>
<organism evidence="1 2">
    <name type="scientific">Acorus calamus</name>
    <name type="common">Sweet flag</name>
    <dbReference type="NCBI Taxonomy" id="4465"/>
    <lineage>
        <taxon>Eukaryota</taxon>
        <taxon>Viridiplantae</taxon>
        <taxon>Streptophyta</taxon>
        <taxon>Embryophyta</taxon>
        <taxon>Tracheophyta</taxon>
        <taxon>Spermatophyta</taxon>
        <taxon>Magnoliopsida</taxon>
        <taxon>Liliopsida</taxon>
        <taxon>Acoraceae</taxon>
        <taxon>Acorus</taxon>
    </lineage>
</organism>
<keyword evidence="2" id="KW-1185">Reference proteome</keyword>
<dbReference type="Proteomes" id="UP001180020">
    <property type="component" value="Unassembled WGS sequence"/>
</dbReference>
<comment type="caution">
    <text evidence="1">The sequence shown here is derived from an EMBL/GenBank/DDBJ whole genome shotgun (WGS) entry which is preliminary data.</text>
</comment>
<sequence>MTDGPGEGRSKWDLCRSVDELRKFRWFRISLSRVVSGEIIASALVNSVNAHVATVT</sequence>
<proteinExistence type="predicted"/>
<dbReference type="EMBL" id="JAUJYO010000020">
    <property type="protein sequence ID" value="KAK1286368.1"/>
    <property type="molecule type" value="Genomic_DNA"/>
</dbReference>
<name>A0AAV9CDG6_ACOCL</name>
<reference evidence="1" key="2">
    <citation type="submission" date="2023-06" db="EMBL/GenBank/DDBJ databases">
        <authorList>
            <person name="Ma L."/>
            <person name="Liu K.-W."/>
            <person name="Li Z."/>
            <person name="Hsiao Y.-Y."/>
            <person name="Qi Y."/>
            <person name="Fu T."/>
            <person name="Tang G."/>
            <person name="Zhang D."/>
            <person name="Sun W.-H."/>
            <person name="Liu D.-K."/>
            <person name="Li Y."/>
            <person name="Chen G.-Z."/>
            <person name="Liu X.-D."/>
            <person name="Liao X.-Y."/>
            <person name="Jiang Y.-T."/>
            <person name="Yu X."/>
            <person name="Hao Y."/>
            <person name="Huang J."/>
            <person name="Zhao X.-W."/>
            <person name="Ke S."/>
            <person name="Chen Y.-Y."/>
            <person name="Wu W.-L."/>
            <person name="Hsu J.-L."/>
            <person name="Lin Y.-F."/>
            <person name="Huang M.-D."/>
            <person name="Li C.-Y."/>
            <person name="Huang L."/>
            <person name="Wang Z.-W."/>
            <person name="Zhao X."/>
            <person name="Zhong W.-Y."/>
            <person name="Peng D.-H."/>
            <person name="Ahmad S."/>
            <person name="Lan S."/>
            <person name="Zhang J.-S."/>
            <person name="Tsai W.-C."/>
            <person name="Van De Peer Y."/>
            <person name="Liu Z.-J."/>
        </authorList>
    </citation>
    <scope>NUCLEOTIDE SEQUENCE</scope>
    <source>
        <strain evidence="1">CP</strain>
        <tissue evidence="1">Leaves</tissue>
    </source>
</reference>
<gene>
    <name evidence="1" type="ORF">QJS10_CPB20g01361</name>
</gene>
<accession>A0AAV9CDG6</accession>
<evidence type="ECO:0000313" key="1">
    <source>
        <dbReference type="EMBL" id="KAK1286368.1"/>
    </source>
</evidence>
<dbReference type="AlphaFoldDB" id="A0AAV9CDG6"/>